<dbReference type="SUPFAM" id="SSF52540">
    <property type="entry name" value="P-loop containing nucleoside triphosphate hydrolases"/>
    <property type="match status" value="1"/>
</dbReference>
<gene>
    <name evidence="1" type="ORF">PCOR1329_LOCUS41173</name>
</gene>
<dbReference type="Gene3D" id="3.40.50.300">
    <property type="entry name" value="P-loop containing nucleotide triphosphate hydrolases"/>
    <property type="match status" value="1"/>
</dbReference>
<dbReference type="InterPro" id="IPR027417">
    <property type="entry name" value="P-loop_NTPase"/>
</dbReference>
<comment type="caution">
    <text evidence="1">The sequence shown here is derived from an EMBL/GenBank/DDBJ whole genome shotgun (WGS) entry which is preliminary data.</text>
</comment>
<accession>A0ABN9TRB1</accession>
<name>A0ABN9TRB1_9DINO</name>
<keyword evidence="2" id="KW-1185">Reference proteome</keyword>
<dbReference type="Proteomes" id="UP001189429">
    <property type="component" value="Unassembled WGS sequence"/>
</dbReference>
<sequence length="397" mass="44569">MLYATTMGQYTGCSIFGGRYWDIKLRIPYNCCATSPSESRGGFCMPHRCSRWQVANELVPQFWRPMIASQYKEPCKVCRPLIKASELWSWEHLSLDFAIVGLDRCGTSSLKRNLQQHPEIGFSTPADSEDRFFYTHAVMPRRALVEHFNDMQHANGKVRPKLLGLKDPTILLSVQKMEAITRVPGLKVIVAVCDLVSRLDKHGGAQKGLFYDNRCAYVGDYGADGRTCRPSAGEVLRDPAIYRRWRVGRSLFRLSQDVPDERLLVVRQEDVRVRPCAVYAGIPAAAVARFLGAEAPHPWRLSRANSVRGHRTDLCRNATLQRGFRALVARDAVLQDTFLQQRGHAAERGPTRCERAEELDEGARAEPWSLVDCRSLSARHGARGTAGARTKTDTAQA</sequence>
<organism evidence="1 2">
    <name type="scientific">Prorocentrum cordatum</name>
    <dbReference type="NCBI Taxonomy" id="2364126"/>
    <lineage>
        <taxon>Eukaryota</taxon>
        <taxon>Sar</taxon>
        <taxon>Alveolata</taxon>
        <taxon>Dinophyceae</taxon>
        <taxon>Prorocentrales</taxon>
        <taxon>Prorocentraceae</taxon>
        <taxon>Prorocentrum</taxon>
    </lineage>
</organism>
<evidence type="ECO:0000313" key="2">
    <source>
        <dbReference type="Proteomes" id="UP001189429"/>
    </source>
</evidence>
<reference evidence="1" key="1">
    <citation type="submission" date="2023-10" db="EMBL/GenBank/DDBJ databases">
        <authorList>
            <person name="Chen Y."/>
            <person name="Shah S."/>
            <person name="Dougan E. K."/>
            <person name="Thang M."/>
            <person name="Chan C."/>
        </authorList>
    </citation>
    <scope>NUCLEOTIDE SEQUENCE [LARGE SCALE GENOMIC DNA]</scope>
</reference>
<evidence type="ECO:0000313" key="1">
    <source>
        <dbReference type="EMBL" id="CAK0848157.1"/>
    </source>
</evidence>
<protein>
    <recommendedName>
        <fullName evidence="3">Sulfotransferase</fullName>
    </recommendedName>
</protein>
<evidence type="ECO:0008006" key="3">
    <source>
        <dbReference type="Google" id="ProtNLM"/>
    </source>
</evidence>
<dbReference type="EMBL" id="CAUYUJ010014953">
    <property type="protein sequence ID" value="CAK0848157.1"/>
    <property type="molecule type" value="Genomic_DNA"/>
</dbReference>
<proteinExistence type="predicted"/>